<dbReference type="RefSeq" id="WP_280938193.1">
    <property type="nucleotide sequence ID" value="NZ_CP123759.1"/>
</dbReference>
<dbReference type="EMBL" id="CP123759">
    <property type="protein sequence ID" value="WGO83478.1"/>
    <property type="molecule type" value="Genomic_DNA"/>
</dbReference>
<evidence type="ECO:0000256" key="2">
    <source>
        <dbReference type="ARBA" id="ARBA00004613"/>
    </source>
</evidence>
<evidence type="ECO:0000256" key="4">
    <source>
        <dbReference type="ARBA" id="ARBA00022670"/>
    </source>
</evidence>
<accession>A0ABY8P1W1</accession>
<feature type="region of interest" description="Disordered" evidence="10">
    <location>
        <begin position="25"/>
        <end position="46"/>
    </location>
</feature>
<dbReference type="PRINTS" id="PR00313">
    <property type="entry name" value="CABNDNGRPT"/>
</dbReference>
<keyword evidence="8" id="KW-0862">Zinc</keyword>
<keyword evidence="3" id="KW-0964">Secreted</keyword>
<evidence type="ECO:0000256" key="7">
    <source>
        <dbReference type="ARBA" id="ARBA00022801"/>
    </source>
</evidence>
<comment type="cofactor">
    <cofactor evidence="1">
        <name>Ca(2+)</name>
        <dbReference type="ChEBI" id="CHEBI:29108"/>
    </cofactor>
</comment>
<dbReference type="InterPro" id="IPR013858">
    <property type="entry name" value="Peptidase_M10B_C"/>
</dbReference>
<sequence>MIENYLTKVGSSYYVKIMKQLNSQKRGHEIKRNNKQSYDSDEASQELHSKIATNNPSLLLKNTEKTYSFARQNGDYHISEITYEYRGRSQVAAAVNSWSDIANIKFIKVDNDTPSDLSFRFYLRKEDGQISSLSNQDMHLDSIPCVFDLYKHNEILQPRMGNYGQMVLVHQIGHALGLSHPGNFTNIVSDIESPQYLQWKHERESYWNKANYLENSLKYTVMSNWSEKYTNADFHGAYPYTPLIDDIYAIQQLYGANMQARKGDTIYGFNANADKSYYSIEANDEVAIFSIWDTGGNDTLDFSGYFQEQCINLNSGSFSDVGGLKGNISIARGVIIENAIGGRGNDIIIGNASNNIIKGGAGSDIIYGGLGQDTLWGENNIELSALTKSIATILSYTFFTLPYQKPQQPEQIITTTNPNKLLSPSSENETPTSNVFVYTTFAESLPTSPDMIMDFRTNKDKIDLSAINARHNIARKDKNFIHFVEKFRGVPGETVISYNDKDHFHYVSINADDNLEPDFVIKVAAEAVVASDFIV</sequence>
<evidence type="ECO:0000256" key="5">
    <source>
        <dbReference type="ARBA" id="ARBA00022723"/>
    </source>
</evidence>
<dbReference type="InterPro" id="IPR034033">
    <property type="entry name" value="Serralysin-like"/>
</dbReference>
<keyword evidence="6" id="KW-0677">Repeat</keyword>
<dbReference type="InterPro" id="IPR001818">
    <property type="entry name" value="Pept_M10_metallopeptidase"/>
</dbReference>
<feature type="domain" description="Peptidase M10 serralysin C-terminal" evidence="12">
    <location>
        <begin position="256"/>
        <end position="535"/>
    </location>
</feature>
<dbReference type="InterPro" id="IPR011049">
    <property type="entry name" value="Serralysin-like_metalloprot_C"/>
</dbReference>
<name>A0ABY8P1W1_9GAMM</name>
<evidence type="ECO:0000256" key="3">
    <source>
        <dbReference type="ARBA" id="ARBA00022525"/>
    </source>
</evidence>
<dbReference type="InterPro" id="IPR024079">
    <property type="entry name" value="MetalloPept_cat_dom_sf"/>
</dbReference>
<evidence type="ECO:0000313" key="14">
    <source>
        <dbReference type="Proteomes" id="UP001231859"/>
    </source>
</evidence>
<dbReference type="CDD" id="cd04277">
    <property type="entry name" value="ZnMc_serralysin_like"/>
    <property type="match status" value="1"/>
</dbReference>
<dbReference type="Proteomes" id="UP001231859">
    <property type="component" value="Chromosome"/>
</dbReference>
<dbReference type="Gene3D" id="2.150.10.10">
    <property type="entry name" value="Serralysin-like metalloprotease, C-terminal"/>
    <property type="match status" value="2"/>
</dbReference>
<dbReference type="Pfam" id="PF00413">
    <property type="entry name" value="Peptidase_M10"/>
    <property type="match status" value="1"/>
</dbReference>
<dbReference type="Pfam" id="PF08548">
    <property type="entry name" value="Peptidase_M10_C"/>
    <property type="match status" value="1"/>
</dbReference>
<evidence type="ECO:0000256" key="1">
    <source>
        <dbReference type="ARBA" id="ARBA00001913"/>
    </source>
</evidence>
<comment type="subcellular location">
    <subcellularLocation>
        <location evidence="2">Secreted</location>
    </subcellularLocation>
</comment>
<evidence type="ECO:0000256" key="9">
    <source>
        <dbReference type="ARBA" id="ARBA00022837"/>
    </source>
</evidence>
<proteinExistence type="predicted"/>
<dbReference type="SUPFAM" id="SSF55486">
    <property type="entry name" value="Metalloproteases ('zincins'), catalytic domain"/>
    <property type="match status" value="1"/>
</dbReference>
<organism evidence="13 14">
    <name type="scientific">Arsenophonus apicola</name>
    <dbReference type="NCBI Taxonomy" id="2879119"/>
    <lineage>
        <taxon>Bacteria</taxon>
        <taxon>Pseudomonadati</taxon>
        <taxon>Pseudomonadota</taxon>
        <taxon>Gammaproteobacteria</taxon>
        <taxon>Enterobacterales</taxon>
        <taxon>Morganellaceae</taxon>
        <taxon>Arsenophonus</taxon>
    </lineage>
</organism>
<reference evidence="13 14" key="1">
    <citation type="submission" date="2023-04" db="EMBL/GenBank/DDBJ databases">
        <title>Genome dynamics across the evolutionary transition to endosymbiosis.</title>
        <authorList>
            <person name="Siozios S."/>
            <person name="Nadal-Jimenez P."/>
            <person name="Azagi T."/>
            <person name="Sprong H."/>
            <person name="Frost C.L."/>
            <person name="Parratt S.R."/>
            <person name="Taylor G."/>
            <person name="Brettell L."/>
            <person name="Lew K.C."/>
            <person name="Croft L."/>
            <person name="King K.C."/>
            <person name="Brockhurst M.A."/>
            <person name="Hypsa V."/>
            <person name="Novakova E."/>
            <person name="Darby A.C."/>
            <person name="Hurst G.D.D."/>
        </authorList>
    </citation>
    <scope>NUCLEOTIDE SEQUENCE [LARGE SCALE GENOMIC DNA]</scope>
    <source>
        <strain evidence="14">aApi_AU</strain>
    </source>
</reference>
<evidence type="ECO:0000256" key="10">
    <source>
        <dbReference type="SAM" id="MobiDB-lite"/>
    </source>
</evidence>
<dbReference type="Gene3D" id="3.40.390.10">
    <property type="entry name" value="Collagenase (Catalytic Domain)"/>
    <property type="match status" value="1"/>
</dbReference>
<protein>
    <submittedName>
        <fullName evidence="13">M10 family metallopeptidase C-terminal domain-containing protein</fullName>
    </submittedName>
</protein>
<feature type="domain" description="Peptidase M10 metallopeptidase" evidence="11">
    <location>
        <begin position="66"/>
        <end position="184"/>
    </location>
</feature>
<keyword evidence="4" id="KW-0645">Protease</keyword>
<dbReference type="SUPFAM" id="SSF51120">
    <property type="entry name" value="beta-Roll"/>
    <property type="match status" value="2"/>
</dbReference>
<keyword evidence="7" id="KW-0378">Hydrolase</keyword>
<evidence type="ECO:0000259" key="11">
    <source>
        <dbReference type="Pfam" id="PF00413"/>
    </source>
</evidence>
<keyword evidence="9" id="KW-0106">Calcium</keyword>
<gene>
    <name evidence="13" type="ORF">QG404_14350</name>
</gene>
<evidence type="ECO:0000256" key="8">
    <source>
        <dbReference type="ARBA" id="ARBA00022833"/>
    </source>
</evidence>
<evidence type="ECO:0000313" key="13">
    <source>
        <dbReference type="EMBL" id="WGO83478.1"/>
    </source>
</evidence>
<evidence type="ECO:0000256" key="6">
    <source>
        <dbReference type="ARBA" id="ARBA00022737"/>
    </source>
</evidence>
<keyword evidence="14" id="KW-1185">Reference proteome</keyword>
<evidence type="ECO:0000259" key="12">
    <source>
        <dbReference type="Pfam" id="PF08548"/>
    </source>
</evidence>
<dbReference type="InterPro" id="IPR001343">
    <property type="entry name" value="Hemolysn_Ca-bd"/>
</dbReference>
<dbReference type="Pfam" id="PF00353">
    <property type="entry name" value="HemolysinCabind"/>
    <property type="match status" value="1"/>
</dbReference>
<keyword evidence="5" id="KW-0479">Metal-binding</keyword>